<name>A0A7S8HY22_FUSCU</name>
<gene>
    <name evidence="1" type="ORF">HYE67_007296</name>
</gene>
<evidence type="ECO:0000313" key="2">
    <source>
        <dbReference type="Proteomes" id="UP000663297"/>
    </source>
</evidence>
<dbReference type="AlphaFoldDB" id="A0A7S8HY22"/>
<dbReference type="Proteomes" id="UP000663297">
    <property type="component" value="Chromosome 3"/>
</dbReference>
<proteinExistence type="predicted"/>
<accession>A0A7S8HY22</accession>
<sequence>MGGIQDLPIELLFLIMECFSDNRKCFVARMSNRFGGGLDFPSFVRAAHLRYIRQERDLASLGTEAVEDKIRQVFDSTRDTAPPELHKFSVSALCIMLELGEDATRIIDMYSQEALANMAEKPKAEFYIARQSTELTQDERRRFMNVAFTFESYCLTFFYQRKVLFGRDNNFRQMFFDKPSSDTHSKNKTVVGRFYCIMSYIRYKHLEILSRVTWRLESIHGRAASPSLTDGTRQYLEQRFLNSIHRDYEEISVEYSCHLTCHGLNILVGLQEMSIKELTRSTVTTYLGVRELDYIDVSFMTDCPDFRSRRLYWSWYPREYLEEILEELHTLGLNGDWNDTWSRAIPFWDPSENVNPYGKDYRGLSKFWFLHRTLYRL</sequence>
<dbReference type="EMBL" id="CP064749">
    <property type="protein sequence ID" value="QPC65065.1"/>
    <property type="molecule type" value="Genomic_DNA"/>
</dbReference>
<evidence type="ECO:0000313" key="1">
    <source>
        <dbReference type="EMBL" id="QPC65065.1"/>
    </source>
</evidence>
<organism evidence="1 2">
    <name type="scientific">Fusarium culmorum</name>
    <dbReference type="NCBI Taxonomy" id="5516"/>
    <lineage>
        <taxon>Eukaryota</taxon>
        <taxon>Fungi</taxon>
        <taxon>Dikarya</taxon>
        <taxon>Ascomycota</taxon>
        <taxon>Pezizomycotina</taxon>
        <taxon>Sordariomycetes</taxon>
        <taxon>Hypocreomycetidae</taxon>
        <taxon>Hypocreales</taxon>
        <taxon>Nectriaceae</taxon>
        <taxon>Fusarium</taxon>
    </lineage>
</organism>
<protein>
    <submittedName>
        <fullName evidence="1">Uncharacterized protein</fullName>
    </submittedName>
</protein>
<reference evidence="1" key="1">
    <citation type="submission" date="2020-11" db="EMBL/GenBank/DDBJ databases">
        <title>The chromosome-scale genome resource for two endophytic Fusarium species: F. culmorum and F. pseudograminearum.</title>
        <authorList>
            <person name="Yuan Z."/>
        </authorList>
    </citation>
    <scope>NUCLEOTIDE SEQUENCE</scope>
    <source>
        <strain evidence="1">Class2-1B</strain>
    </source>
</reference>